<dbReference type="Gene3D" id="1.25.40.10">
    <property type="entry name" value="Tetratricopeptide repeat domain"/>
    <property type="match status" value="2"/>
</dbReference>
<dbReference type="EMBL" id="JAWCUA010000001">
    <property type="protein sequence ID" value="MDU0111686.1"/>
    <property type="molecule type" value="Genomic_DNA"/>
</dbReference>
<dbReference type="Proteomes" id="UP001257914">
    <property type="component" value="Unassembled WGS sequence"/>
</dbReference>
<dbReference type="RefSeq" id="WP_315945587.1">
    <property type="nucleotide sequence ID" value="NZ_JAWCUA010000001.1"/>
</dbReference>
<reference evidence="1 2" key="1">
    <citation type="submission" date="2023-10" db="EMBL/GenBank/DDBJ databases">
        <title>Psychrosphaera aquimaarina strain SW33 isolated from seawater.</title>
        <authorList>
            <person name="Bayburt H."/>
            <person name="Kim J.M."/>
            <person name="Choi B.J."/>
            <person name="Jeon C.O."/>
        </authorList>
    </citation>
    <scope>NUCLEOTIDE SEQUENCE [LARGE SCALE GENOMIC DNA]</scope>
    <source>
        <strain evidence="1 2">KCTC 52743</strain>
    </source>
</reference>
<dbReference type="InterPro" id="IPR052945">
    <property type="entry name" value="Mitotic_Regulator"/>
</dbReference>
<accession>A0ABU3QW83</accession>
<keyword evidence="2" id="KW-1185">Reference proteome</keyword>
<dbReference type="PANTHER" id="PTHR43628:SF1">
    <property type="entry name" value="CHITIN SYNTHASE REGULATORY FACTOR 2-RELATED"/>
    <property type="match status" value="1"/>
</dbReference>
<comment type="caution">
    <text evidence="1">The sequence shown here is derived from an EMBL/GenBank/DDBJ whole genome shotgun (WGS) entry which is preliminary data.</text>
</comment>
<protein>
    <submittedName>
        <fullName evidence="1">Tetratricopeptide repeat protein</fullName>
    </submittedName>
</protein>
<evidence type="ECO:0000313" key="2">
    <source>
        <dbReference type="Proteomes" id="UP001257914"/>
    </source>
</evidence>
<evidence type="ECO:0000313" key="1">
    <source>
        <dbReference type="EMBL" id="MDU0111686.1"/>
    </source>
</evidence>
<gene>
    <name evidence="1" type="ORF">RT723_01395</name>
</gene>
<dbReference type="Pfam" id="PF08238">
    <property type="entry name" value="Sel1"/>
    <property type="match status" value="6"/>
</dbReference>
<dbReference type="InterPro" id="IPR006597">
    <property type="entry name" value="Sel1-like"/>
</dbReference>
<organism evidence="1 2">
    <name type="scientific">Psychrosphaera aquimarina</name>
    <dbReference type="NCBI Taxonomy" id="2044854"/>
    <lineage>
        <taxon>Bacteria</taxon>
        <taxon>Pseudomonadati</taxon>
        <taxon>Pseudomonadota</taxon>
        <taxon>Gammaproteobacteria</taxon>
        <taxon>Alteromonadales</taxon>
        <taxon>Pseudoalteromonadaceae</taxon>
        <taxon>Psychrosphaera</taxon>
    </lineage>
</organism>
<sequence>MNTKDLVKFTLSAFILSIGISGCSSLLGNDEETKADQNMDVEVELPTDSFVKVLPDFQALDPLYDLGFEGDFDKGMTAYNEKRYSLALTEWYPLAKERDARAEYYIGIMYLNGLGMPVNYKQGTIWIQRSASQGYAEAQFEFGNLYVAGQKIEQNYDQAIRWLLSAARQGHAGAQFNYGLLYQQGKVPLSSNLMEVYKQSRSQTFNDQQAFKWYTSAATQGHGAAQNNLAWMYLYGRGVAQSDQLALKWYTEAANQGVIDAQYNLALLYEQGKGTTLNLQEALFWHSKAADQGYFPSQQRLPILQQQIESFDTSLVLFGTTLAQATRDALRNKLKSNNGNMLREQDNYWFDIYESSRLLNRTDRLFVGYSLQTDHVASLEYRFPSQNDPNFVLTVIDMVKEKYGPPIETEGSLDFGKVKYSWIVKDTEVFVTRYWPDTTVYLSYHVGSNYQQMVSEMPENAEELIYNMVFETY</sequence>
<dbReference type="SMART" id="SM00671">
    <property type="entry name" value="SEL1"/>
    <property type="match status" value="5"/>
</dbReference>
<dbReference type="InterPro" id="IPR011990">
    <property type="entry name" value="TPR-like_helical_dom_sf"/>
</dbReference>
<name>A0ABU3QW83_9GAMM</name>
<dbReference type="PANTHER" id="PTHR43628">
    <property type="entry name" value="ACTIVATOR OF C KINASE PROTEIN 1-RELATED"/>
    <property type="match status" value="1"/>
</dbReference>
<dbReference type="PROSITE" id="PS51257">
    <property type="entry name" value="PROKAR_LIPOPROTEIN"/>
    <property type="match status" value="1"/>
</dbReference>
<proteinExistence type="predicted"/>
<dbReference type="SUPFAM" id="SSF81901">
    <property type="entry name" value="HCP-like"/>
    <property type="match status" value="1"/>
</dbReference>